<reference evidence="26" key="1">
    <citation type="submission" date="2012-07" db="EMBL/GenBank/DDBJ databases">
        <title>Genome of the Chinese tree shrew, a rising model animal genetically related to primates.</title>
        <authorList>
            <person name="Zhang G."/>
            <person name="Fan Y."/>
            <person name="Yao Y."/>
            <person name="Huang Z."/>
        </authorList>
    </citation>
    <scope>NUCLEOTIDE SEQUENCE [LARGE SCALE GENOMIC DNA]</scope>
</reference>
<feature type="compositionally biased region" description="Basic and acidic residues" evidence="22">
    <location>
        <begin position="349"/>
        <end position="358"/>
    </location>
</feature>
<evidence type="ECO:0000256" key="8">
    <source>
        <dbReference type="ARBA" id="ARBA00022553"/>
    </source>
</evidence>
<dbReference type="FunCoup" id="L9KLU2">
    <property type="interactions" value="749"/>
</dbReference>
<keyword evidence="17" id="KW-0131">Cell cycle</keyword>
<dbReference type="FunFam" id="1.20.5.730:FF:000004">
    <property type="entry name" value="SGO1 isoform 1"/>
    <property type="match status" value="1"/>
</dbReference>
<evidence type="ECO:0000256" key="2">
    <source>
        <dbReference type="ARBA" id="ARBA00004324"/>
    </source>
</evidence>
<feature type="compositionally biased region" description="Basic and acidic residues" evidence="22">
    <location>
        <begin position="303"/>
        <end position="314"/>
    </location>
</feature>
<dbReference type="InterPro" id="IPR011516">
    <property type="entry name" value="Shugoshin_N"/>
</dbReference>
<evidence type="ECO:0000256" key="6">
    <source>
        <dbReference type="ARBA" id="ARBA00022454"/>
    </source>
</evidence>
<dbReference type="EMBL" id="KB320838">
    <property type="protein sequence ID" value="ELW62092.1"/>
    <property type="molecule type" value="Genomic_DNA"/>
</dbReference>
<dbReference type="GO" id="GO:0000922">
    <property type="term" value="C:spindle pole"/>
    <property type="evidence" value="ECO:0007669"/>
    <property type="project" value="UniProtKB-SubCell"/>
</dbReference>
<feature type="region of interest" description="Disordered" evidence="22">
    <location>
        <begin position="238"/>
        <end position="434"/>
    </location>
</feature>
<dbReference type="STRING" id="246437.L9KLU2"/>
<evidence type="ECO:0000256" key="12">
    <source>
        <dbReference type="ARBA" id="ARBA00022838"/>
    </source>
</evidence>
<keyword evidence="8" id="KW-0597">Phosphoprotein</keyword>
<gene>
    <name evidence="25" type="ORF">TREES_T100019478</name>
</gene>
<accession>L9KLU2</accession>
<evidence type="ECO:0000256" key="4">
    <source>
        <dbReference type="ARBA" id="ARBA00004647"/>
    </source>
</evidence>
<evidence type="ECO:0000259" key="24">
    <source>
        <dbReference type="Pfam" id="PF07558"/>
    </source>
</evidence>
<keyword evidence="12" id="KW-0995">Kinetochore</keyword>
<comment type="subcellular location">
    <subcellularLocation>
        <location evidence="3">Chromosome</location>
        <location evidence="3">Centromere</location>
        <location evidence="3">Kinetochore</location>
    </subcellularLocation>
    <subcellularLocation>
        <location evidence="1">Cytoplasm</location>
        <location evidence="1">Cytoskeleton</location>
        <location evidence="1">Microtubule organizing center</location>
        <location evidence="1">Centrosome</location>
    </subcellularLocation>
    <subcellularLocation>
        <location evidence="4">Cytoplasm</location>
        <location evidence="4">Cytoskeleton</location>
        <location evidence="4">Spindle pole</location>
    </subcellularLocation>
    <subcellularLocation>
        <location evidence="2">Nucleus speckle</location>
    </subcellularLocation>
</comment>
<dbReference type="Proteomes" id="UP000011518">
    <property type="component" value="Unassembled WGS sequence"/>
</dbReference>
<dbReference type="Pfam" id="PF07557">
    <property type="entry name" value="Shugoshin_C"/>
    <property type="match status" value="1"/>
</dbReference>
<keyword evidence="6" id="KW-0158">Chromosome</keyword>
<evidence type="ECO:0000256" key="10">
    <source>
        <dbReference type="ARBA" id="ARBA00022776"/>
    </source>
</evidence>
<keyword evidence="11" id="KW-0159">Chromosome partition</keyword>
<feature type="domain" description="Shugoshin N-terminal coiled-coil" evidence="24">
    <location>
        <begin position="22"/>
        <end position="66"/>
    </location>
</feature>
<evidence type="ECO:0000256" key="5">
    <source>
        <dbReference type="ARBA" id="ARBA00010845"/>
    </source>
</evidence>
<proteinExistence type="inferred from homology"/>
<dbReference type="PANTHER" id="PTHR21577">
    <property type="entry name" value="SHUGOSHIN"/>
    <property type="match status" value="1"/>
</dbReference>
<evidence type="ECO:0000256" key="3">
    <source>
        <dbReference type="ARBA" id="ARBA00004629"/>
    </source>
</evidence>
<feature type="domain" description="Shugoshin C-terminal" evidence="23">
    <location>
        <begin position="471"/>
        <end position="492"/>
    </location>
</feature>
<feature type="compositionally biased region" description="Polar residues" evidence="22">
    <location>
        <begin position="238"/>
        <end position="263"/>
    </location>
</feature>
<keyword evidence="7" id="KW-0963">Cytoplasm</keyword>
<evidence type="ECO:0000256" key="13">
    <source>
        <dbReference type="ARBA" id="ARBA00022843"/>
    </source>
</evidence>
<feature type="compositionally biased region" description="Basic and acidic residues" evidence="22">
    <location>
        <begin position="264"/>
        <end position="277"/>
    </location>
</feature>
<dbReference type="InterPro" id="IPR011515">
    <property type="entry name" value="Shugoshin_C"/>
</dbReference>
<feature type="compositionally biased region" description="Low complexity" evidence="22">
    <location>
        <begin position="417"/>
        <end position="429"/>
    </location>
</feature>
<dbReference type="GO" id="GO:0000776">
    <property type="term" value="C:kinetochore"/>
    <property type="evidence" value="ECO:0007669"/>
    <property type="project" value="UniProtKB-KW"/>
</dbReference>
<evidence type="ECO:0000256" key="7">
    <source>
        <dbReference type="ARBA" id="ARBA00022490"/>
    </source>
</evidence>
<feature type="compositionally biased region" description="Basic residues" evidence="22">
    <location>
        <begin position="278"/>
        <end position="302"/>
    </location>
</feature>
<evidence type="ECO:0000313" key="25">
    <source>
        <dbReference type="EMBL" id="ELW62092.1"/>
    </source>
</evidence>
<keyword evidence="26" id="KW-1185">Reference proteome</keyword>
<keyword evidence="9" id="KW-0132">Cell division</keyword>
<dbReference type="GO" id="GO:0005813">
    <property type="term" value="C:centrosome"/>
    <property type="evidence" value="ECO:0007669"/>
    <property type="project" value="UniProtKB-SubCell"/>
</dbReference>
<dbReference type="GO" id="GO:0045132">
    <property type="term" value="P:meiotic chromosome segregation"/>
    <property type="evidence" value="ECO:0007669"/>
    <property type="project" value="InterPro"/>
</dbReference>
<keyword evidence="14 21" id="KW-0175">Coiled coil</keyword>
<keyword evidence="18" id="KW-0137">Centromere</keyword>
<feature type="compositionally biased region" description="Basic residues" evidence="22">
    <location>
        <begin position="397"/>
        <end position="406"/>
    </location>
</feature>
<dbReference type="PANTHER" id="PTHR21577:SF3">
    <property type="entry name" value="SHUGOSHIN 1-RELATED"/>
    <property type="match status" value="1"/>
</dbReference>
<dbReference type="GO" id="GO:0016607">
    <property type="term" value="C:nuclear speck"/>
    <property type="evidence" value="ECO:0007669"/>
    <property type="project" value="UniProtKB-SubCell"/>
</dbReference>
<feature type="compositionally biased region" description="Polar residues" evidence="22">
    <location>
        <begin position="325"/>
        <end position="337"/>
    </location>
</feature>
<evidence type="ECO:0000256" key="9">
    <source>
        <dbReference type="ARBA" id="ARBA00022618"/>
    </source>
</evidence>
<evidence type="ECO:0000259" key="23">
    <source>
        <dbReference type="Pfam" id="PF07557"/>
    </source>
</evidence>
<reference evidence="26" key="2">
    <citation type="journal article" date="2013" name="Nat. Commun.">
        <title>Genome of the Chinese tree shrew.</title>
        <authorList>
            <person name="Fan Y."/>
            <person name="Huang Z.Y."/>
            <person name="Cao C.C."/>
            <person name="Chen C.S."/>
            <person name="Chen Y.X."/>
            <person name="Fan D.D."/>
            <person name="He J."/>
            <person name="Hou H.L."/>
            <person name="Hu L."/>
            <person name="Hu X.T."/>
            <person name="Jiang X.T."/>
            <person name="Lai R."/>
            <person name="Lang Y.S."/>
            <person name="Liang B."/>
            <person name="Liao S.G."/>
            <person name="Mu D."/>
            <person name="Ma Y.Y."/>
            <person name="Niu Y.Y."/>
            <person name="Sun X.Q."/>
            <person name="Xia J.Q."/>
            <person name="Xiao J."/>
            <person name="Xiong Z.Q."/>
            <person name="Xu L."/>
            <person name="Yang L."/>
            <person name="Zhang Y."/>
            <person name="Zhao W."/>
            <person name="Zhao X.D."/>
            <person name="Zheng Y.T."/>
            <person name="Zhou J.M."/>
            <person name="Zhu Y.B."/>
            <person name="Zhang G.J."/>
            <person name="Wang J."/>
            <person name="Yao Y.G."/>
        </authorList>
    </citation>
    <scope>NUCLEOTIDE SEQUENCE [LARGE SCALE GENOMIC DNA]</scope>
</reference>
<evidence type="ECO:0000256" key="21">
    <source>
        <dbReference type="SAM" id="Coils"/>
    </source>
</evidence>
<protein>
    <recommendedName>
        <fullName evidence="19">Shugoshin 1</fullName>
    </recommendedName>
    <alternativeName>
        <fullName evidence="20">Shugoshin-like 1</fullName>
    </alternativeName>
</protein>
<dbReference type="GO" id="GO:0051301">
    <property type="term" value="P:cell division"/>
    <property type="evidence" value="ECO:0007669"/>
    <property type="project" value="UniProtKB-KW"/>
</dbReference>
<keyword evidence="15" id="KW-0206">Cytoskeleton</keyword>
<feature type="coiled-coil region" evidence="21">
    <location>
        <begin position="54"/>
        <end position="88"/>
    </location>
</feature>
<evidence type="ECO:0000256" key="20">
    <source>
        <dbReference type="ARBA" id="ARBA00083289"/>
    </source>
</evidence>
<evidence type="ECO:0000256" key="22">
    <source>
        <dbReference type="SAM" id="MobiDB-lite"/>
    </source>
</evidence>
<dbReference type="AlphaFoldDB" id="L9KLU2"/>
<organism evidence="25 26">
    <name type="scientific">Tupaia chinensis</name>
    <name type="common">Chinese tree shrew</name>
    <name type="synonym">Tupaia belangeri chinensis</name>
    <dbReference type="NCBI Taxonomy" id="246437"/>
    <lineage>
        <taxon>Eukaryota</taxon>
        <taxon>Metazoa</taxon>
        <taxon>Chordata</taxon>
        <taxon>Craniata</taxon>
        <taxon>Vertebrata</taxon>
        <taxon>Euteleostomi</taxon>
        <taxon>Mammalia</taxon>
        <taxon>Eutheria</taxon>
        <taxon>Euarchontoglires</taxon>
        <taxon>Scandentia</taxon>
        <taxon>Tupaiidae</taxon>
        <taxon>Tupaia</taxon>
    </lineage>
</organism>
<evidence type="ECO:0000256" key="15">
    <source>
        <dbReference type="ARBA" id="ARBA00023212"/>
    </source>
</evidence>
<comment type="similarity">
    <text evidence="5">Belongs to the shugoshin family.</text>
</comment>
<name>L9KLU2_TUPCH</name>
<dbReference type="InterPro" id="IPR038889">
    <property type="entry name" value="Shugoshin1/2"/>
</dbReference>
<evidence type="ECO:0000256" key="18">
    <source>
        <dbReference type="ARBA" id="ARBA00023328"/>
    </source>
</evidence>
<evidence type="ECO:0000256" key="1">
    <source>
        <dbReference type="ARBA" id="ARBA00004300"/>
    </source>
</evidence>
<keyword evidence="10" id="KW-0498">Mitosis</keyword>
<keyword evidence="13" id="KW-0832">Ubl conjugation</keyword>
<evidence type="ECO:0000256" key="11">
    <source>
        <dbReference type="ARBA" id="ARBA00022829"/>
    </source>
</evidence>
<dbReference type="Gene3D" id="1.20.5.730">
    <property type="entry name" value="Single helix bin"/>
    <property type="match status" value="1"/>
</dbReference>
<evidence type="ECO:0000256" key="16">
    <source>
        <dbReference type="ARBA" id="ARBA00023242"/>
    </source>
</evidence>
<dbReference type="Pfam" id="PF07558">
    <property type="entry name" value="Shugoshin_N"/>
    <property type="match status" value="1"/>
</dbReference>
<sequence>MAKERCLKKSFQDSLEDIKKRMKEKRNKNLAEVGKRKSFIAAPCQITTNTSSLLKKYQDNNRMLVLALENEKSKVREAQDIILQLRRECYYLACQLHELKKKLAFQPTEETAQEIHTSRIDSNIDDSSRHSLAKDLPQVPFQETDLPGQGESFQTEEQRSAVLQDIVRFDIDSSEAKSTDALPRTVSVRSRLKKPFNNMCQFDTWGDFETSHLTGQSPELERVRFVDSLGNMHIPENVAQNGHQWNKDQINSSPKLTHPGSFTKTKEVSLELKSEKTKSKHKNSQRRKREEKRRANRRKKSKSASDYKRNDKTKKTLPPNRLAESVNSGDAYNFNSEESVHLTPFRQKMSSDSKREQNEPEESICESSDSGDTSDDLYLPPCESILTLASDSERRPVTRPRSRRALKYMDGKETEESNPTQTPTSTPPEIHQSPHFGLKDITNVALHPVVKIRRLSLSPQQNKESPAMSLPKRRCTTSINYKEPTLASKLRRGDPYTDLCFLNSPIFKQKKDLKRRSKKKA</sequence>
<evidence type="ECO:0000313" key="26">
    <source>
        <dbReference type="Proteomes" id="UP000011518"/>
    </source>
</evidence>
<dbReference type="GO" id="GO:0010457">
    <property type="term" value="P:centriole-centriole cohesion"/>
    <property type="evidence" value="ECO:0007669"/>
    <property type="project" value="UniProtKB-ARBA"/>
</dbReference>
<dbReference type="InParanoid" id="L9KLU2"/>
<keyword evidence="16" id="KW-0539">Nucleus</keyword>
<evidence type="ECO:0000256" key="19">
    <source>
        <dbReference type="ARBA" id="ARBA00074224"/>
    </source>
</evidence>
<evidence type="ECO:0000256" key="17">
    <source>
        <dbReference type="ARBA" id="ARBA00023306"/>
    </source>
</evidence>
<evidence type="ECO:0000256" key="14">
    <source>
        <dbReference type="ARBA" id="ARBA00023054"/>
    </source>
</evidence>